<dbReference type="Gene3D" id="3.40.190.10">
    <property type="entry name" value="Periplasmic binding protein-like II"/>
    <property type="match status" value="2"/>
</dbReference>
<comment type="caution">
    <text evidence="3">The sequence shown here is derived from an EMBL/GenBank/DDBJ whole genome shotgun (WGS) entry which is preliminary data.</text>
</comment>
<dbReference type="Proteomes" id="UP000886100">
    <property type="component" value="Unassembled WGS sequence"/>
</dbReference>
<feature type="non-terminal residue" evidence="3">
    <location>
        <position position="216"/>
    </location>
</feature>
<dbReference type="AlphaFoldDB" id="A0A7C5N2Q6"/>
<organism evidence="3">
    <name type="scientific">Thiolapillus brandeum</name>
    <dbReference type="NCBI Taxonomy" id="1076588"/>
    <lineage>
        <taxon>Bacteria</taxon>
        <taxon>Pseudomonadati</taxon>
        <taxon>Pseudomonadota</taxon>
        <taxon>Gammaproteobacteria</taxon>
        <taxon>Chromatiales</taxon>
        <taxon>Sedimenticolaceae</taxon>
        <taxon>Thiolapillus</taxon>
    </lineage>
</organism>
<dbReference type="Pfam" id="PF12849">
    <property type="entry name" value="PBP_like_2"/>
    <property type="match status" value="1"/>
</dbReference>
<accession>A0A7C5N2Q6</accession>
<evidence type="ECO:0000313" key="3">
    <source>
        <dbReference type="EMBL" id="HHH13203.1"/>
    </source>
</evidence>
<evidence type="ECO:0000259" key="2">
    <source>
        <dbReference type="Pfam" id="PF12849"/>
    </source>
</evidence>
<protein>
    <submittedName>
        <fullName evidence="3">Phosphate ABC transporter substrate-binding protein</fullName>
    </submittedName>
</protein>
<dbReference type="SUPFAM" id="SSF53850">
    <property type="entry name" value="Periplasmic binding protein-like II"/>
    <property type="match status" value="1"/>
</dbReference>
<dbReference type="EMBL" id="DROM01000190">
    <property type="protein sequence ID" value="HHH13203.1"/>
    <property type="molecule type" value="Genomic_DNA"/>
</dbReference>
<dbReference type="InterPro" id="IPR050811">
    <property type="entry name" value="Phosphate_ABC_transporter"/>
</dbReference>
<dbReference type="PANTHER" id="PTHR30570">
    <property type="entry name" value="PERIPLASMIC PHOSPHATE BINDING COMPONENT OF PHOSPHATE ABC TRANSPORTER"/>
    <property type="match status" value="1"/>
</dbReference>
<keyword evidence="1" id="KW-0732">Signal</keyword>
<dbReference type="PANTHER" id="PTHR30570:SF1">
    <property type="entry name" value="PHOSPHATE-BINDING PROTEIN PSTS"/>
    <property type="match status" value="1"/>
</dbReference>
<reference evidence="3" key="1">
    <citation type="journal article" date="2020" name="mSystems">
        <title>Genome- and Community-Level Interaction Insights into Carbon Utilization and Element Cycling Functions of Hydrothermarchaeota in Hydrothermal Sediment.</title>
        <authorList>
            <person name="Zhou Z."/>
            <person name="Liu Y."/>
            <person name="Xu W."/>
            <person name="Pan J."/>
            <person name="Luo Z.H."/>
            <person name="Li M."/>
        </authorList>
    </citation>
    <scope>NUCLEOTIDE SEQUENCE [LARGE SCALE GENOMIC DNA]</scope>
    <source>
        <strain evidence="3">HyVt-535</strain>
    </source>
</reference>
<name>A0A7C5N2Q6_9GAMM</name>
<sequence length="216" mass="24177">MKELATAYEKIYGVHFQLEGGGATKGIRRVHNREVDIGGSCRNKIPGIPEERGVRMSPVAWDALVVMVHPDNPVSDITLDQLKALYEGKITNWKELGGRDAPIELLVRKGKISGVGRTLRELVWADPDQEFKGSTEYPSSGPLEKAVETHPNAIGVSGISSARKRQVKLLTLEGKAPTYDNIKNGHYLLYRPLYITYYPRNNPKLKEIKRFIAFAH</sequence>
<proteinExistence type="predicted"/>
<dbReference type="InterPro" id="IPR024370">
    <property type="entry name" value="PBP_domain"/>
</dbReference>
<evidence type="ECO:0000256" key="1">
    <source>
        <dbReference type="ARBA" id="ARBA00022729"/>
    </source>
</evidence>
<feature type="domain" description="PBP" evidence="2">
    <location>
        <begin position="1"/>
        <end position="214"/>
    </location>
</feature>
<gene>
    <name evidence="3" type="ORF">ENJ98_03110</name>
</gene>